<reference evidence="1" key="2">
    <citation type="submission" date="2020-11" db="EMBL/GenBank/DDBJ databases">
        <authorList>
            <person name="McCartney M.A."/>
            <person name="Auch B."/>
            <person name="Kono T."/>
            <person name="Mallez S."/>
            <person name="Becker A."/>
            <person name="Gohl D.M."/>
            <person name="Silverstein K.A.T."/>
            <person name="Koren S."/>
            <person name="Bechman K.B."/>
            <person name="Herman A."/>
            <person name="Abrahante J.E."/>
            <person name="Garbe J."/>
        </authorList>
    </citation>
    <scope>NUCLEOTIDE SEQUENCE</scope>
    <source>
        <strain evidence="1">Duluth1</strain>
        <tissue evidence="1">Whole animal</tissue>
    </source>
</reference>
<sequence>MKKTLLLADKDWTVVYEQIWRLSDYKTSLENRLHHLKKMITEIEDQKTRDLSNQKHTMQILSTLNTEDLRLIQLCDEKLKMYNNIDRQGIPHRGSLSQFRGSLERIRYNIERISMCTDHNSRIHGVLLSEITSAFDKINTFELYTL</sequence>
<dbReference type="Proteomes" id="UP000828390">
    <property type="component" value="Unassembled WGS sequence"/>
</dbReference>
<name>A0A9D4CYE2_DREPO</name>
<comment type="caution">
    <text evidence="1">The sequence shown here is derived from an EMBL/GenBank/DDBJ whole genome shotgun (WGS) entry which is preliminary data.</text>
</comment>
<reference evidence="1" key="1">
    <citation type="journal article" date="2019" name="bioRxiv">
        <title>The Genome of the Zebra Mussel, Dreissena polymorpha: A Resource for Invasive Species Research.</title>
        <authorList>
            <person name="McCartney M.A."/>
            <person name="Auch B."/>
            <person name="Kono T."/>
            <person name="Mallez S."/>
            <person name="Zhang Y."/>
            <person name="Obille A."/>
            <person name="Becker A."/>
            <person name="Abrahante J.E."/>
            <person name="Garbe J."/>
            <person name="Badalamenti J.P."/>
            <person name="Herman A."/>
            <person name="Mangelson H."/>
            <person name="Liachko I."/>
            <person name="Sullivan S."/>
            <person name="Sone E.D."/>
            <person name="Koren S."/>
            <person name="Silverstein K.A.T."/>
            <person name="Beckman K.B."/>
            <person name="Gohl D.M."/>
        </authorList>
    </citation>
    <scope>NUCLEOTIDE SEQUENCE</scope>
    <source>
        <strain evidence="1">Duluth1</strain>
        <tissue evidence="1">Whole animal</tissue>
    </source>
</reference>
<proteinExistence type="predicted"/>
<dbReference type="EMBL" id="JAIWYP010000011">
    <property type="protein sequence ID" value="KAH3734645.1"/>
    <property type="molecule type" value="Genomic_DNA"/>
</dbReference>
<protein>
    <submittedName>
        <fullName evidence="1">Uncharacterized protein</fullName>
    </submittedName>
</protein>
<dbReference type="AlphaFoldDB" id="A0A9D4CYE2"/>
<keyword evidence="2" id="KW-1185">Reference proteome</keyword>
<evidence type="ECO:0000313" key="2">
    <source>
        <dbReference type="Proteomes" id="UP000828390"/>
    </source>
</evidence>
<organism evidence="1 2">
    <name type="scientific">Dreissena polymorpha</name>
    <name type="common">Zebra mussel</name>
    <name type="synonym">Mytilus polymorpha</name>
    <dbReference type="NCBI Taxonomy" id="45954"/>
    <lineage>
        <taxon>Eukaryota</taxon>
        <taxon>Metazoa</taxon>
        <taxon>Spiralia</taxon>
        <taxon>Lophotrochozoa</taxon>
        <taxon>Mollusca</taxon>
        <taxon>Bivalvia</taxon>
        <taxon>Autobranchia</taxon>
        <taxon>Heteroconchia</taxon>
        <taxon>Euheterodonta</taxon>
        <taxon>Imparidentia</taxon>
        <taxon>Neoheterodontei</taxon>
        <taxon>Myida</taxon>
        <taxon>Dreissenoidea</taxon>
        <taxon>Dreissenidae</taxon>
        <taxon>Dreissena</taxon>
    </lineage>
</organism>
<gene>
    <name evidence="1" type="ORF">DPMN_041085</name>
</gene>
<evidence type="ECO:0000313" key="1">
    <source>
        <dbReference type="EMBL" id="KAH3734645.1"/>
    </source>
</evidence>
<accession>A0A9D4CYE2</accession>